<dbReference type="InterPro" id="IPR013083">
    <property type="entry name" value="Znf_RING/FYVE/PHD"/>
</dbReference>
<evidence type="ECO:0000313" key="6">
    <source>
        <dbReference type="Proteomes" id="UP000834106"/>
    </source>
</evidence>
<dbReference type="PANTHER" id="PTHR45969:SF55">
    <property type="entry name" value="OS07G0686300 PROTEIN"/>
    <property type="match status" value="1"/>
</dbReference>
<evidence type="ECO:0000256" key="3">
    <source>
        <dbReference type="ARBA" id="ARBA00022833"/>
    </source>
</evidence>
<accession>A0AAD2A1H1</accession>
<dbReference type="Proteomes" id="UP000834106">
    <property type="component" value="Chromosome 16"/>
</dbReference>
<dbReference type="GO" id="GO:0016567">
    <property type="term" value="P:protein ubiquitination"/>
    <property type="evidence" value="ECO:0007669"/>
    <property type="project" value="TreeGrafter"/>
</dbReference>
<reference evidence="5" key="1">
    <citation type="submission" date="2023-05" db="EMBL/GenBank/DDBJ databases">
        <authorList>
            <person name="Huff M."/>
        </authorList>
    </citation>
    <scope>NUCLEOTIDE SEQUENCE</scope>
</reference>
<dbReference type="GO" id="GO:0008270">
    <property type="term" value="F:zinc ion binding"/>
    <property type="evidence" value="ECO:0007669"/>
    <property type="project" value="UniProtKB-KW"/>
</dbReference>
<dbReference type="GO" id="GO:0061630">
    <property type="term" value="F:ubiquitin protein ligase activity"/>
    <property type="evidence" value="ECO:0007669"/>
    <property type="project" value="TreeGrafter"/>
</dbReference>
<evidence type="ECO:0000256" key="1">
    <source>
        <dbReference type="ARBA" id="ARBA00022723"/>
    </source>
</evidence>
<keyword evidence="3" id="KW-0862">Zinc</keyword>
<dbReference type="EMBL" id="OU503051">
    <property type="protein sequence ID" value="CAI9779269.1"/>
    <property type="molecule type" value="Genomic_DNA"/>
</dbReference>
<keyword evidence="6" id="KW-1185">Reference proteome</keyword>
<dbReference type="PANTHER" id="PTHR45969">
    <property type="entry name" value="RING ZINC FINGER PROTEIN-RELATED"/>
    <property type="match status" value="1"/>
</dbReference>
<keyword evidence="1" id="KW-0479">Metal-binding</keyword>
<proteinExistence type="predicted"/>
<sequence>MIQNPGVPQSTILTNIVRVVTQLKWAWDYLLYQSFFVQSPGIILSEYADDLSVMFYENNTISGDSVDCFVCLCKIDEGDEIKELRCDHLFHIVCLDRWHDVPSLPGKFKAAAIGGGAPPGTDCY</sequence>
<evidence type="ECO:0000256" key="2">
    <source>
        <dbReference type="ARBA" id="ARBA00022771"/>
    </source>
</evidence>
<dbReference type="AlphaFoldDB" id="A0AAD2A1H1"/>
<dbReference type="Gene3D" id="3.30.40.10">
    <property type="entry name" value="Zinc/RING finger domain, C3HC4 (zinc finger)"/>
    <property type="match status" value="1"/>
</dbReference>
<gene>
    <name evidence="5" type="ORF">FPE_LOCUS26699</name>
</gene>
<name>A0AAD2A1H1_9LAMI</name>
<dbReference type="SUPFAM" id="SSF57850">
    <property type="entry name" value="RING/U-box"/>
    <property type="match status" value="1"/>
</dbReference>
<evidence type="ECO:0000259" key="4">
    <source>
        <dbReference type="Pfam" id="PF13639"/>
    </source>
</evidence>
<dbReference type="Pfam" id="PF13639">
    <property type="entry name" value="zf-RING_2"/>
    <property type="match status" value="1"/>
</dbReference>
<organism evidence="5 6">
    <name type="scientific">Fraxinus pennsylvanica</name>
    <dbReference type="NCBI Taxonomy" id="56036"/>
    <lineage>
        <taxon>Eukaryota</taxon>
        <taxon>Viridiplantae</taxon>
        <taxon>Streptophyta</taxon>
        <taxon>Embryophyta</taxon>
        <taxon>Tracheophyta</taxon>
        <taxon>Spermatophyta</taxon>
        <taxon>Magnoliopsida</taxon>
        <taxon>eudicotyledons</taxon>
        <taxon>Gunneridae</taxon>
        <taxon>Pentapetalae</taxon>
        <taxon>asterids</taxon>
        <taxon>lamiids</taxon>
        <taxon>Lamiales</taxon>
        <taxon>Oleaceae</taxon>
        <taxon>Oleeae</taxon>
        <taxon>Fraxinus</taxon>
    </lineage>
</organism>
<keyword evidence="2" id="KW-0863">Zinc-finger</keyword>
<dbReference type="InterPro" id="IPR001841">
    <property type="entry name" value="Znf_RING"/>
</dbReference>
<protein>
    <recommendedName>
        <fullName evidence="4">RING-type domain-containing protein</fullName>
    </recommendedName>
</protein>
<feature type="domain" description="RING-type" evidence="4">
    <location>
        <begin position="67"/>
        <end position="99"/>
    </location>
</feature>
<evidence type="ECO:0000313" key="5">
    <source>
        <dbReference type="EMBL" id="CAI9779269.1"/>
    </source>
</evidence>